<evidence type="ECO:0000313" key="2">
    <source>
        <dbReference type="EMBL" id="OZI59912.1"/>
    </source>
</evidence>
<proteinExistence type="predicted"/>
<evidence type="ECO:0008006" key="4">
    <source>
        <dbReference type="Google" id="ProtNLM"/>
    </source>
</evidence>
<dbReference type="EMBL" id="NEVS01000004">
    <property type="protein sequence ID" value="OZI59912.1"/>
    <property type="molecule type" value="Genomic_DNA"/>
</dbReference>
<evidence type="ECO:0000256" key="1">
    <source>
        <dbReference type="SAM" id="MobiDB-lite"/>
    </source>
</evidence>
<gene>
    <name evidence="2" type="ORF">CAL28_10510</name>
</gene>
<protein>
    <recommendedName>
        <fullName evidence="4">RecT family protein</fullName>
    </recommendedName>
</protein>
<name>A0A261UER0_9BORD</name>
<evidence type="ECO:0000313" key="3">
    <source>
        <dbReference type="Proteomes" id="UP000215767"/>
    </source>
</evidence>
<accession>A0A261UER0</accession>
<organism evidence="2 3">
    <name type="scientific">Bordetella genomosp. 11</name>
    <dbReference type="NCBI Taxonomy" id="1416808"/>
    <lineage>
        <taxon>Bacteria</taxon>
        <taxon>Pseudomonadati</taxon>
        <taxon>Pseudomonadota</taxon>
        <taxon>Betaproteobacteria</taxon>
        <taxon>Burkholderiales</taxon>
        <taxon>Alcaligenaceae</taxon>
        <taxon>Bordetella</taxon>
    </lineage>
</organism>
<dbReference type="OrthoDB" id="8909920at2"/>
<feature type="region of interest" description="Disordered" evidence="1">
    <location>
        <begin position="268"/>
        <end position="308"/>
    </location>
</feature>
<keyword evidence="3" id="KW-1185">Reference proteome</keyword>
<dbReference type="RefSeq" id="WP_094841332.1">
    <property type="nucleotide sequence ID" value="NZ_NEVS01000004.1"/>
</dbReference>
<feature type="compositionally biased region" description="Acidic residues" evidence="1">
    <location>
        <begin position="298"/>
        <end position="308"/>
    </location>
</feature>
<comment type="caution">
    <text evidence="2">The sequence shown here is derived from an EMBL/GenBank/DDBJ whole genome shotgun (WGS) entry which is preliminary data.</text>
</comment>
<dbReference type="AlphaFoldDB" id="A0A261UER0"/>
<reference evidence="3" key="1">
    <citation type="submission" date="2017-05" db="EMBL/GenBank/DDBJ databases">
        <title>Complete and WGS of Bordetella genogroups.</title>
        <authorList>
            <person name="Spilker T."/>
            <person name="Lipuma J."/>
        </authorList>
    </citation>
    <scope>NUCLEOTIDE SEQUENCE [LARGE SCALE GENOMIC DNA]</scope>
    <source>
        <strain evidence="3">AU8856</strain>
    </source>
</reference>
<dbReference type="Proteomes" id="UP000215767">
    <property type="component" value="Unassembled WGS sequence"/>
</dbReference>
<sequence>MPNEVTTQQSNEPVQFNVAQTFDLSPRSLDEALRLADYLASSDMVPKDYKDKPGNCLVAMQWGMEVGLKPLQAIQNIAVINGRPNLWGDAMLALVRSSPLCEYVTESEENGIAICRAKRRGEPETVRTFSDEDAKTAGLKGKQGPWQTAPKRMKQLRARAFALRDAFTDVLKGMSMAEETMDHVPIERDITPPRTAAEFAQQAKPQPAVAVDRDAIVKEMEDAARGKGTPEQRVATLNAIWQRIGKDGRAAAGRDTYARLFDIANAVDTETNTSPEPQGEAGNPAQDAATAGPASQVEGDDNPFEGAE</sequence>